<evidence type="ECO:0000256" key="2">
    <source>
        <dbReference type="ARBA" id="ARBA00022475"/>
    </source>
</evidence>
<dbReference type="Gene3D" id="6.10.340.10">
    <property type="match status" value="1"/>
</dbReference>
<evidence type="ECO:0000259" key="7">
    <source>
        <dbReference type="PROSITE" id="PS50885"/>
    </source>
</evidence>
<dbReference type="InterPro" id="IPR036890">
    <property type="entry name" value="HATPase_C_sf"/>
</dbReference>
<keyword evidence="6" id="KW-1133">Transmembrane helix</keyword>
<organism evidence="8 9">
    <name type="scientific">Paenibacillus oryzisoli</name>
    <dbReference type="NCBI Taxonomy" id="1850517"/>
    <lineage>
        <taxon>Bacteria</taxon>
        <taxon>Bacillati</taxon>
        <taxon>Bacillota</taxon>
        <taxon>Bacilli</taxon>
        <taxon>Bacillales</taxon>
        <taxon>Paenibacillaceae</taxon>
        <taxon>Paenibacillus</taxon>
    </lineage>
</organism>
<evidence type="ECO:0000256" key="4">
    <source>
        <dbReference type="ARBA" id="ARBA00022679"/>
    </source>
</evidence>
<dbReference type="STRING" id="1850517.A8708_28420"/>
<dbReference type="InterPro" id="IPR003660">
    <property type="entry name" value="HAMP_dom"/>
</dbReference>
<dbReference type="InterPro" id="IPR010559">
    <property type="entry name" value="Sig_transdc_His_kin_internal"/>
</dbReference>
<feature type="transmembrane region" description="Helical" evidence="6">
    <location>
        <begin position="12"/>
        <end position="34"/>
    </location>
</feature>
<dbReference type="EMBL" id="LYPB01000069">
    <property type="protein sequence ID" value="OAS17940.1"/>
    <property type="molecule type" value="Genomic_DNA"/>
</dbReference>
<proteinExistence type="predicted"/>
<dbReference type="GO" id="GO:0000155">
    <property type="term" value="F:phosphorelay sensor kinase activity"/>
    <property type="evidence" value="ECO:0007669"/>
    <property type="project" value="InterPro"/>
</dbReference>
<dbReference type="PANTHER" id="PTHR34220:SF7">
    <property type="entry name" value="SENSOR HISTIDINE KINASE YPDA"/>
    <property type="match status" value="1"/>
</dbReference>
<comment type="subcellular location">
    <subcellularLocation>
        <location evidence="1">Cell membrane</location>
        <topology evidence="1">Multi-pass membrane protein</topology>
    </subcellularLocation>
</comment>
<dbReference type="PANTHER" id="PTHR34220">
    <property type="entry name" value="SENSOR HISTIDINE KINASE YPDA"/>
    <property type="match status" value="1"/>
</dbReference>
<evidence type="ECO:0000256" key="3">
    <source>
        <dbReference type="ARBA" id="ARBA00022553"/>
    </source>
</evidence>
<protein>
    <recommendedName>
        <fullName evidence="7">HAMP domain-containing protein</fullName>
    </recommendedName>
</protein>
<comment type="caution">
    <text evidence="8">The sequence shown here is derived from an EMBL/GenBank/DDBJ whole genome shotgun (WGS) entry which is preliminary data.</text>
</comment>
<reference evidence="8 9" key="1">
    <citation type="submission" date="2016-05" db="EMBL/GenBank/DDBJ databases">
        <title>Paenibacillus sp. 1ZS3-15 nov., isolated from the rhizosphere soil.</title>
        <authorList>
            <person name="Zhang X.X."/>
            <person name="Zhang J."/>
        </authorList>
    </citation>
    <scope>NUCLEOTIDE SEQUENCE [LARGE SCALE GENOMIC DNA]</scope>
    <source>
        <strain evidence="8 9">1ZS3-15</strain>
    </source>
</reference>
<name>A0A198AA10_9BACL</name>
<keyword evidence="6" id="KW-0812">Transmembrane</keyword>
<evidence type="ECO:0000256" key="6">
    <source>
        <dbReference type="SAM" id="Phobius"/>
    </source>
</evidence>
<dbReference type="Proteomes" id="UP000078454">
    <property type="component" value="Unassembled WGS sequence"/>
</dbReference>
<dbReference type="RefSeq" id="WP_068665013.1">
    <property type="nucleotide sequence ID" value="NZ_LYPB01000069.1"/>
</dbReference>
<feature type="transmembrane region" description="Helical" evidence="6">
    <location>
        <begin position="301"/>
        <end position="320"/>
    </location>
</feature>
<evidence type="ECO:0000313" key="9">
    <source>
        <dbReference type="Proteomes" id="UP000078454"/>
    </source>
</evidence>
<evidence type="ECO:0000256" key="5">
    <source>
        <dbReference type="ARBA" id="ARBA00023136"/>
    </source>
</evidence>
<keyword evidence="3" id="KW-0597">Phosphoprotein</keyword>
<evidence type="ECO:0000313" key="8">
    <source>
        <dbReference type="EMBL" id="OAS17940.1"/>
    </source>
</evidence>
<dbReference type="Pfam" id="PF06580">
    <property type="entry name" value="His_kinase"/>
    <property type="match status" value="1"/>
</dbReference>
<keyword evidence="5 6" id="KW-0472">Membrane</keyword>
<dbReference type="InterPro" id="IPR050640">
    <property type="entry name" value="Bact_2-comp_sensor_kinase"/>
</dbReference>
<feature type="domain" description="HAMP" evidence="7">
    <location>
        <begin position="321"/>
        <end position="376"/>
    </location>
</feature>
<dbReference type="GO" id="GO:0005886">
    <property type="term" value="C:plasma membrane"/>
    <property type="evidence" value="ECO:0007669"/>
    <property type="project" value="UniProtKB-SubCell"/>
</dbReference>
<dbReference type="SUPFAM" id="SSF55874">
    <property type="entry name" value="ATPase domain of HSP90 chaperone/DNA topoisomerase II/histidine kinase"/>
    <property type="match status" value="1"/>
</dbReference>
<keyword evidence="2" id="KW-1003">Cell membrane</keyword>
<keyword evidence="9" id="KW-1185">Reference proteome</keyword>
<dbReference type="OrthoDB" id="370211at2"/>
<dbReference type="Gene3D" id="3.30.565.10">
    <property type="entry name" value="Histidine kinase-like ATPase, C-terminal domain"/>
    <property type="match status" value="1"/>
</dbReference>
<dbReference type="PROSITE" id="PS50885">
    <property type="entry name" value="HAMP"/>
    <property type="match status" value="1"/>
</dbReference>
<dbReference type="CDD" id="cd06225">
    <property type="entry name" value="HAMP"/>
    <property type="match status" value="1"/>
</dbReference>
<dbReference type="AlphaFoldDB" id="A0A198AA10"/>
<keyword evidence="4" id="KW-0808">Transferase</keyword>
<sequence>MVIQKRTIRFVLFQTYSLIIIVVLSLVVVPFYIWSSDLLKKKAVESLDNLSQSMQDKLDLEIRRIDAVSLNILYSNLVKDKFLKFTGGSGDTINNNKDLADILVAANGPALPVNQINLYDLGGNMFGSGIDNRRTKVNLPNKLWYEEVLANTKGKYITIPEKDDELSLFLSSKDAYSISLVRLFFDANNTPEGIVEVKQDADKLFTNINDYMKHNYGQKVIVYTDTGDIIYPTNPKAKELISYFTLLQTNSHSAMSNIRNPITNENEIYSIAHSEYTGWNIALLVSEQQLLGPLNDFTKKIAMVSIAILLLAISLSYLAAKRITKPIARMHATMKSTNLVGITSQTHLELNSGFNELDRLQFAFNKMSERLKESMDQLLLSQLQELQAKMLALQSQMNPHFLYNTLTTISIMAEENMNEQIVIMIENLSMMLRYISADNSSLVPLETELAYTEKYLECIKIRHKQNILYTFEMADNMKNIPVPKLIIQPLVENSLKYSSKLLPPWIIKVRGYLENDHWFVEVSDNGPGFDQRALMEFTNRIQEIEQTGIIPGLQLDGMGLLNIYLRLKISYRTDLCMQTVNLPDGGAMVRVGGKIEGVR</sequence>
<evidence type="ECO:0000256" key="1">
    <source>
        <dbReference type="ARBA" id="ARBA00004651"/>
    </source>
</evidence>
<accession>A0A198AA10</accession>
<gene>
    <name evidence="8" type="ORF">A8708_28420</name>
</gene>